<dbReference type="GO" id="GO:0006629">
    <property type="term" value="P:lipid metabolic process"/>
    <property type="evidence" value="ECO:0007669"/>
    <property type="project" value="UniProtKB-KW"/>
</dbReference>
<keyword evidence="3 6" id="KW-0812">Transmembrane</keyword>
<evidence type="ECO:0000256" key="5">
    <source>
        <dbReference type="ARBA" id="ARBA00023136"/>
    </source>
</evidence>
<dbReference type="STRING" id="1178515.SY83_10100"/>
<proteinExistence type="inferred from homology"/>
<evidence type="ECO:0000256" key="6">
    <source>
        <dbReference type="RuleBase" id="RU363042"/>
    </source>
</evidence>
<dbReference type="EC" id="2.3.2.3" evidence="6"/>
<evidence type="ECO:0000313" key="8">
    <source>
        <dbReference type="Proteomes" id="UP000076927"/>
    </source>
</evidence>
<dbReference type="KEGG" id="pswu:SY83_10100"/>
<accession>A0A172TI77</accession>
<sequence length="319" mass="36159">MRSVPVKKVLLLTLKALLAVLVLYYVIRSIPLEPAQVSNYLRHSGMYFYASLGVFTLFLVLQAAIWVTILNDGQRRLPYGLGLRIYINSQFAKYIPGGFWNYAGRVALTSREGVKLDVQMTTILYENVLIVLAALVYSLGLAISLHLLPAAVLLPVGLFLLLVYLYYEKGTAWLRRGSVRWMRMRPFRRFAERLSPGSAFHLSREKFFLYLAYFLGSHLVMGAAFWLLLRSFPTEEIGIGYAAGTFASSWLLGLLSPLPGGLGVREGFLVYFLSFRMDKETAVQISVIARLWNVMSEILFFALMNGVHILRKRMRLHGS</sequence>
<keyword evidence="6" id="KW-0808">Transferase</keyword>
<keyword evidence="6" id="KW-0443">Lipid metabolism</keyword>
<dbReference type="GO" id="GO:0005886">
    <property type="term" value="C:plasma membrane"/>
    <property type="evidence" value="ECO:0007669"/>
    <property type="project" value="UniProtKB-SubCell"/>
</dbReference>
<keyword evidence="4 6" id="KW-1133">Transmembrane helix</keyword>
<evidence type="ECO:0000256" key="2">
    <source>
        <dbReference type="ARBA" id="ARBA00022475"/>
    </source>
</evidence>
<name>A0A172TI77_9BACL</name>
<feature type="transmembrane region" description="Helical" evidence="6">
    <location>
        <begin position="282"/>
        <end position="304"/>
    </location>
</feature>
<protein>
    <recommendedName>
        <fullName evidence="6">Phosphatidylglycerol lysyltransferase</fullName>
        <ecNumber evidence="6">2.3.2.3</ecNumber>
    </recommendedName>
    <alternativeName>
        <fullName evidence="6">Lysylphosphatidylglycerol synthase</fullName>
    </alternativeName>
</protein>
<feature type="transmembrane region" description="Helical" evidence="6">
    <location>
        <begin position="123"/>
        <end position="140"/>
    </location>
</feature>
<reference evidence="7 8" key="1">
    <citation type="submission" date="2015-01" db="EMBL/GenBank/DDBJ databases">
        <title>Paenibacillus swuensis/DY6/whole genome sequencing.</title>
        <authorList>
            <person name="Kim M.K."/>
            <person name="Srinivasan S."/>
            <person name="Lee J.-J."/>
        </authorList>
    </citation>
    <scope>NUCLEOTIDE SEQUENCE [LARGE SCALE GENOMIC DNA]</scope>
    <source>
        <strain evidence="7 8">DY6</strain>
    </source>
</reference>
<organism evidence="7 8">
    <name type="scientific">Paenibacillus swuensis</name>
    <dbReference type="NCBI Taxonomy" id="1178515"/>
    <lineage>
        <taxon>Bacteria</taxon>
        <taxon>Bacillati</taxon>
        <taxon>Bacillota</taxon>
        <taxon>Bacilli</taxon>
        <taxon>Bacillales</taxon>
        <taxon>Paenibacillaceae</taxon>
        <taxon>Paenibacillus</taxon>
    </lineage>
</organism>
<dbReference type="InterPro" id="IPR022791">
    <property type="entry name" value="L-PG_synthase/AglD"/>
</dbReference>
<dbReference type="OrthoDB" id="2542372at2"/>
<dbReference type="EMBL" id="CP011388">
    <property type="protein sequence ID" value="ANE46567.1"/>
    <property type="molecule type" value="Genomic_DNA"/>
</dbReference>
<evidence type="ECO:0000256" key="1">
    <source>
        <dbReference type="ARBA" id="ARBA00004651"/>
    </source>
</evidence>
<feature type="transmembrane region" description="Helical" evidence="6">
    <location>
        <begin position="9"/>
        <end position="27"/>
    </location>
</feature>
<evidence type="ECO:0000256" key="4">
    <source>
        <dbReference type="ARBA" id="ARBA00022989"/>
    </source>
</evidence>
<feature type="transmembrane region" description="Helical" evidence="6">
    <location>
        <begin position="147"/>
        <end position="167"/>
    </location>
</feature>
<dbReference type="RefSeq" id="WP_068606133.1">
    <property type="nucleotide sequence ID" value="NZ_CP011388.1"/>
</dbReference>
<keyword evidence="2" id="KW-1003">Cell membrane</keyword>
<feature type="transmembrane region" description="Helical" evidence="6">
    <location>
        <begin position="81"/>
        <end position="103"/>
    </location>
</feature>
<dbReference type="GO" id="GO:0050071">
    <property type="term" value="F:phosphatidylglycerol lysyltransferase activity"/>
    <property type="evidence" value="ECO:0007669"/>
    <property type="project" value="UniProtKB-EC"/>
</dbReference>
<dbReference type="Pfam" id="PF03706">
    <property type="entry name" value="LPG_synthase_TM"/>
    <property type="match status" value="1"/>
</dbReference>
<evidence type="ECO:0000313" key="7">
    <source>
        <dbReference type="EMBL" id="ANE46567.1"/>
    </source>
</evidence>
<dbReference type="PATRIC" id="fig|1178515.4.peg.2024"/>
<dbReference type="GO" id="GO:0046677">
    <property type="term" value="P:response to antibiotic"/>
    <property type="evidence" value="ECO:0007669"/>
    <property type="project" value="UniProtKB-KW"/>
</dbReference>
<comment type="catalytic activity">
    <reaction evidence="6">
        <text>L-lysyl-tRNA(Lys) + a 1,2-diacyl-sn-glycero-3-phospho-(1'-sn-glycerol) = a 1,2-diacyl-sn-glycero-3-phospho-1'-(3'-O-L-lysyl)-sn-glycerol + tRNA(Lys)</text>
        <dbReference type="Rhea" id="RHEA:10668"/>
        <dbReference type="Rhea" id="RHEA-COMP:9696"/>
        <dbReference type="Rhea" id="RHEA-COMP:9697"/>
        <dbReference type="ChEBI" id="CHEBI:64716"/>
        <dbReference type="ChEBI" id="CHEBI:75792"/>
        <dbReference type="ChEBI" id="CHEBI:78442"/>
        <dbReference type="ChEBI" id="CHEBI:78529"/>
        <dbReference type="EC" id="2.3.2.3"/>
    </reaction>
</comment>
<keyword evidence="6" id="KW-0046">Antibiotic resistance</keyword>
<gene>
    <name evidence="6" type="primary">mprF</name>
    <name evidence="7" type="ORF">SY83_10100</name>
</gene>
<comment type="similarity">
    <text evidence="6">Belongs to the LPG synthase family.</text>
</comment>
<evidence type="ECO:0000256" key="3">
    <source>
        <dbReference type="ARBA" id="ARBA00022692"/>
    </source>
</evidence>
<dbReference type="AlphaFoldDB" id="A0A172TI77"/>
<feature type="transmembrane region" description="Helical" evidence="6">
    <location>
        <begin position="207"/>
        <end position="229"/>
    </location>
</feature>
<feature type="transmembrane region" description="Helical" evidence="6">
    <location>
        <begin position="47"/>
        <end position="69"/>
    </location>
</feature>
<comment type="subcellular location">
    <subcellularLocation>
        <location evidence="1 6">Cell membrane</location>
        <topology evidence="1 6">Multi-pass membrane protein</topology>
    </subcellularLocation>
</comment>
<keyword evidence="5 6" id="KW-0472">Membrane</keyword>
<comment type="function">
    <text evidence="6">Catalyzes the transfer of a lysyl group from L-lysyl-tRNA(Lys) to membrane-bound phosphatidylglycerol (PG), which produces lysylphosphatidylglycerol (LPG), a major component of the bacterial membrane with a positive net charge. LPG synthesis contributes to bacterial virulence as it is involved in the resistance mechanism against cationic antimicrobial peptides (CAMP) produces by the host's immune system (defensins, cathelicidins) and by the competing microorganisms.</text>
</comment>
<keyword evidence="8" id="KW-1185">Reference proteome</keyword>
<dbReference type="Proteomes" id="UP000076927">
    <property type="component" value="Chromosome"/>
</dbReference>